<dbReference type="RefSeq" id="WP_249751431.1">
    <property type="nucleotide sequence ID" value="NZ_CP097298.1"/>
</dbReference>
<evidence type="ECO:0000256" key="3">
    <source>
        <dbReference type="ARBA" id="ARBA00023002"/>
    </source>
</evidence>
<dbReference type="Pfam" id="PF07992">
    <property type="entry name" value="Pyr_redox_2"/>
    <property type="match status" value="1"/>
</dbReference>
<sequence>MSAPEVVIVGAGPAGLTAATYLGRFRRRVLVVDAGEPRACWIPLSHNMPGFPAGVSGPDILRRMREQALEYGAEIRPGRVERLMRDEDAFVAVMDGQRIGARAVLLATGVVDHHPDLPGVERAVQRALVRICPICDGYEATDKAVAILGDSDKGAREAAFMRTYSDRVTLIHIGPADRLTQADEMARLGVEVIAAPLEAVRLEQDRVTALGWGGQSRAFDLVYSALGTSPNAELARDLGARLAADGRLEVDLHQATSLPGLWAAGDVVRGLNQIAVATAEAAVAATDIHNALRRADGWTVAD</sequence>
<dbReference type="PRINTS" id="PR00469">
    <property type="entry name" value="PNDRDTASEII"/>
</dbReference>
<organism evidence="5 6">
    <name type="scientific">Brevundimonas albigilva</name>
    <dbReference type="NCBI Taxonomy" id="1312364"/>
    <lineage>
        <taxon>Bacteria</taxon>
        <taxon>Pseudomonadati</taxon>
        <taxon>Pseudomonadota</taxon>
        <taxon>Alphaproteobacteria</taxon>
        <taxon>Caulobacterales</taxon>
        <taxon>Caulobacteraceae</taxon>
        <taxon>Brevundimonas</taxon>
    </lineage>
</organism>
<evidence type="ECO:0000259" key="4">
    <source>
        <dbReference type="Pfam" id="PF07992"/>
    </source>
</evidence>
<dbReference type="InterPro" id="IPR050097">
    <property type="entry name" value="Ferredoxin-NADP_redctase_2"/>
</dbReference>
<evidence type="ECO:0000256" key="1">
    <source>
        <dbReference type="ARBA" id="ARBA00018719"/>
    </source>
</evidence>
<gene>
    <name evidence="5" type="ORF">M8231_01675</name>
</gene>
<keyword evidence="2" id="KW-0285">Flavoprotein</keyword>
<dbReference type="PRINTS" id="PR00368">
    <property type="entry name" value="FADPNR"/>
</dbReference>
<protein>
    <recommendedName>
        <fullName evidence="1">Thioredoxin reductase</fullName>
    </recommendedName>
</protein>
<dbReference type="EMBL" id="CP097649">
    <property type="protein sequence ID" value="URI15735.1"/>
    <property type="molecule type" value="Genomic_DNA"/>
</dbReference>
<dbReference type="InterPro" id="IPR036188">
    <property type="entry name" value="FAD/NAD-bd_sf"/>
</dbReference>
<dbReference type="Gene3D" id="3.50.50.60">
    <property type="entry name" value="FAD/NAD(P)-binding domain"/>
    <property type="match status" value="2"/>
</dbReference>
<reference evidence="5" key="1">
    <citation type="submission" date="2022-05" db="EMBL/GenBank/DDBJ databases">
        <title>Brevundimonas albigilva TT17 genome sequence.</title>
        <authorList>
            <person name="Lee K."/>
            <person name="Son H."/>
        </authorList>
    </citation>
    <scope>NUCLEOTIDE SEQUENCE</scope>
    <source>
        <strain evidence="5">TT17</strain>
    </source>
</reference>
<accession>A0ABY4SNQ6</accession>
<keyword evidence="6" id="KW-1185">Reference proteome</keyword>
<evidence type="ECO:0000256" key="2">
    <source>
        <dbReference type="ARBA" id="ARBA00022630"/>
    </source>
</evidence>
<dbReference type="InterPro" id="IPR023753">
    <property type="entry name" value="FAD/NAD-binding_dom"/>
</dbReference>
<feature type="domain" description="FAD/NAD(P)-binding" evidence="4">
    <location>
        <begin position="5"/>
        <end position="281"/>
    </location>
</feature>
<evidence type="ECO:0000313" key="6">
    <source>
        <dbReference type="Proteomes" id="UP001055429"/>
    </source>
</evidence>
<dbReference type="Proteomes" id="UP001055429">
    <property type="component" value="Chromosome"/>
</dbReference>
<proteinExistence type="predicted"/>
<dbReference type="SUPFAM" id="SSF51905">
    <property type="entry name" value="FAD/NAD(P)-binding domain"/>
    <property type="match status" value="1"/>
</dbReference>
<evidence type="ECO:0000313" key="5">
    <source>
        <dbReference type="EMBL" id="URI15735.1"/>
    </source>
</evidence>
<name>A0ABY4SNQ6_9CAUL</name>
<keyword evidence="3" id="KW-0560">Oxidoreductase</keyword>
<dbReference type="PANTHER" id="PTHR48105">
    <property type="entry name" value="THIOREDOXIN REDUCTASE 1-RELATED-RELATED"/>
    <property type="match status" value="1"/>
</dbReference>